<name>A0ABW1VE19_9MICO</name>
<feature type="transmembrane region" description="Helical" evidence="2">
    <location>
        <begin position="62"/>
        <end position="82"/>
    </location>
</feature>
<reference evidence="5" key="1">
    <citation type="journal article" date="2019" name="Int. J. Syst. Evol. Microbiol.">
        <title>The Global Catalogue of Microorganisms (GCM) 10K type strain sequencing project: providing services to taxonomists for standard genome sequencing and annotation.</title>
        <authorList>
            <consortium name="The Broad Institute Genomics Platform"/>
            <consortium name="The Broad Institute Genome Sequencing Center for Infectious Disease"/>
            <person name="Wu L."/>
            <person name="Ma J."/>
        </authorList>
    </citation>
    <scope>NUCLEOTIDE SEQUENCE [LARGE SCALE GENOMIC DNA]</scope>
    <source>
        <strain evidence="5">CCUG 43304</strain>
    </source>
</reference>
<keyword evidence="2" id="KW-0472">Membrane</keyword>
<dbReference type="InterPro" id="IPR012429">
    <property type="entry name" value="HGSNAT_cat"/>
</dbReference>
<comment type="caution">
    <text evidence="4">The sequence shown here is derived from an EMBL/GenBank/DDBJ whole genome shotgun (WGS) entry which is preliminary data.</text>
</comment>
<sequence>MSASELTSSSPSGRRQMTGRIVGIDLARFLALAGMMATHLWTILADDPSARTWLSEVLAGKAAALFALLAGVGIAITTRGYLAAGRAASARWAVFGRGFALVLIGMTLGLVPGGIIVILVYYGVTFWCVIPMLRWSNTVLLVVAAAWAGLWPFLSSLIRNGLEQQSGLGSANWAKLDDPAGFVRGLLVTGAYPVATWVVYTMVGIVVGRLVLAANRQQARHALGFRLVVVGSALAAAALGLSLLLLGPLGGIDNIASTLPSLPEYPNPQESARMFVYGAMVGTVPGGSIWWLASPAPHSGTFFDLAITSGIAVATIGLCLLVGAMLRPLARRILSPVSSAGSAPLTVYVLHVVIVGAVTGRYYETGIPEGVVPWDYSSLELWLLHIAGALVIGTLLVLLGRRGPLETLVSWVGKQAARLGRRPAGADASAELPPTERGEHVGA</sequence>
<keyword evidence="2" id="KW-1133">Transmembrane helix</keyword>
<proteinExistence type="predicted"/>
<protein>
    <submittedName>
        <fullName evidence="4">Heparan-alpha-glucosaminide N-acetyltransferase domain-containing protein</fullName>
    </submittedName>
</protein>
<dbReference type="Proteomes" id="UP001596306">
    <property type="component" value="Unassembled WGS sequence"/>
</dbReference>
<feature type="transmembrane region" description="Helical" evidence="2">
    <location>
        <begin position="194"/>
        <end position="212"/>
    </location>
</feature>
<accession>A0ABW1VE19</accession>
<feature type="transmembrane region" description="Helical" evidence="2">
    <location>
        <begin position="382"/>
        <end position="400"/>
    </location>
</feature>
<organism evidence="4 5">
    <name type="scientific">Luethyella okanaganae</name>
    <dbReference type="NCBI Taxonomy" id="69372"/>
    <lineage>
        <taxon>Bacteria</taxon>
        <taxon>Bacillati</taxon>
        <taxon>Actinomycetota</taxon>
        <taxon>Actinomycetes</taxon>
        <taxon>Micrococcales</taxon>
        <taxon>Microbacteriaceae</taxon>
        <taxon>Luethyella</taxon>
    </lineage>
</organism>
<feature type="transmembrane region" description="Helical" evidence="2">
    <location>
        <begin position="224"/>
        <end position="246"/>
    </location>
</feature>
<evidence type="ECO:0000313" key="4">
    <source>
        <dbReference type="EMBL" id="MFC6356028.1"/>
    </source>
</evidence>
<feature type="transmembrane region" description="Helical" evidence="2">
    <location>
        <begin position="94"/>
        <end position="123"/>
    </location>
</feature>
<feature type="transmembrane region" description="Helical" evidence="2">
    <location>
        <begin position="135"/>
        <end position="154"/>
    </location>
</feature>
<feature type="transmembrane region" description="Helical" evidence="2">
    <location>
        <begin position="305"/>
        <end position="324"/>
    </location>
</feature>
<feature type="domain" description="Heparan-alpha-glucosaminide N-acetyltransferase catalytic" evidence="3">
    <location>
        <begin position="20"/>
        <end position="220"/>
    </location>
</feature>
<feature type="transmembrane region" description="Helical" evidence="2">
    <location>
        <begin position="21"/>
        <end position="42"/>
    </location>
</feature>
<feature type="region of interest" description="Disordered" evidence="1">
    <location>
        <begin position="422"/>
        <end position="443"/>
    </location>
</feature>
<evidence type="ECO:0000256" key="2">
    <source>
        <dbReference type="SAM" id="Phobius"/>
    </source>
</evidence>
<dbReference type="RefSeq" id="WP_386729879.1">
    <property type="nucleotide sequence ID" value="NZ_JBHSTP010000002.1"/>
</dbReference>
<keyword evidence="5" id="KW-1185">Reference proteome</keyword>
<evidence type="ECO:0000256" key="1">
    <source>
        <dbReference type="SAM" id="MobiDB-lite"/>
    </source>
</evidence>
<dbReference type="Pfam" id="PF07786">
    <property type="entry name" value="HGSNAT_cat"/>
    <property type="match status" value="1"/>
</dbReference>
<dbReference type="EMBL" id="JBHSTP010000002">
    <property type="protein sequence ID" value="MFC6356028.1"/>
    <property type="molecule type" value="Genomic_DNA"/>
</dbReference>
<gene>
    <name evidence="4" type="ORF">ACFQB0_07910</name>
</gene>
<keyword evidence="2" id="KW-0812">Transmembrane</keyword>
<evidence type="ECO:0000259" key="3">
    <source>
        <dbReference type="Pfam" id="PF07786"/>
    </source>
</evidence>
<evidence type="ECO:0000313" key="5">
    <source>
        <dbReference type="Proteomes" id="UP001596306"/>
    </source>
</evidence>
<feature type="transmembrane region" description="Helical" evidence="2">
    <location>
        <begin position="274"/>
        <end position="293"/>
    </location>
</feature>
<feature type="compositionally biased region" description="Basic and acidic residues" evidence="1">
    <location>
        <begin position="434"/>
        <end position="443"/>
    </location>
</feature>